<gene>
    <name evidence="1" type="ORF">CHT98_20250</name>
</gene>
<evidence type="ECO:0000313" key="1">
    <source>
        <dbReference type="EMBL" id="OYD82531.1"/>
    </source>
</evidence>
<proteinExistence type="predicted"/>
<dbReference type="AlphaFoldDB" id="A0A235H9M7"/>
<accession>A0A235H9M7</accession>
<protein>
    <submittedName>
        <fullName evidence="1">Uncharacterized protein</fullName>
    </submittedName>
</protein>
<dbReference type="EMBL" id="NOWT01000021">
    <property type="protein sequence ID" value="OYD82531.1"/>
    <property type="molecule type" value="Genomic_DNA"/>
</dbReference>
<dbReference type="RefSeq" id="WP_094305289.1">
    <property type="nucleotide sequence ID" value="NZ_NOWT01000021.1"/>
</dbReference>
<evidence type="ECO:0000313" key="2">
    <source>
        <dbReference type="Proteomes" id="UP000215367"/>
    </source>
</evidence>
<name>A0A235H9M7_AZOBR</name>
<keyword evidence="1" id="KW-0614">Plasmid</keyword>
<organism evidence="1 2">
    <name type="scientific">Azospirillum brasilense</name>
    <dbReference type="NCBI Taxonomy" id="192"/>
    <lineage>
        <taxon>Bacteria</taxon>
        <taxon>Pseudomonadati</taxon>
        <taxon>Pseudomonadota</taxon>
        <taxon>Alphaproteobacteria</taxon>
        <taxon>Rhodospirillales</taxon>
        <taxon>Azospirillaceae</taxon>
        <taxon>Azospirillum</taxon>
    </lineage>
</organism>
<dbReference type="Proteomes" id="UP000215367">
    <property type="component" value="Unassembled WGS sequence"/>
</dbReference>
<comment type="caution">
    <text evidence="1">The sequence shown here is derived from an EMBL/GenBank/DDBJ whole genome shotgun (WGS) entry which is preliminary data.</text>
</comment>
<geneLocation type="plasmid" evidence="1">
    <name>unnamed</name>
</geneLocation>
<sequence length="222" mass="25189">MKMIATPDRPAAAPPMTVEDLELMDDHAHTSGRVRHLEIANHVALPFDLQGMANRWRRRAEQHRNTARMLIGVLRFLVDLHPEAHMVRVAGCDWTEKAARKELAHQRDRHRQCCVQLGFWLRQIVDEEPEPAAVVRPELGFQIRQLGAQGLTLVIDVWEAGTYVASVEDEGQTLDTALVDRARAAFLLDDSRRWLLVTPEAAKTWFADALRCAQPLRLLAAE</sequence>
<reference evidence="1 2" key="1">
    <citation type="submission" date="2017-07" db="EMBL/GenBank/DDBJ databases">
        <title>Whole genome sequence of Azospirillum brasilense 2A1, a potential biofertilizer strain.</title>
        <authorList>
            <person name="Fontana C.A."/>
            <person name="Toffoli L.M."/>
            <person name="Salazar S.M."/>
            <person name="Puglisi E."/>
            <person name="Pedraza R."/>
            <person name="Bassi D."/>
            <person name="Cocconcelli P.S."/>
        </authorList>
    </citation>
    <scope>NUCLEOTIDE SEQUENCE [LARGE SCALE GENOMIC DNA]</scope>
    <source>
        <strain evidence="1 2">2A1</strain>
        <plasmid evidence="1">unnamed</plasmid>
    </source>
</reference>